<dbReference type="EMBL" id="VYTZ01000010">
    <property type="protein sequence ID" value="KAA9375717.1"/>
    <property type="molecule type" value="Genomic_DNA"/>
</dbReference>
<organism evidence="6 7">
    <name type="scientific">Microbispora cellulosiformans</name>
    <dbReference type="NCBI Taxonomy" id="2614688"/>
    <lineage>
        <taxon>Bacteria</taxon>
        <taxon>Bacillati</taxon>
        <taxon>Actinomycetota</taxon>
        <taxon>Actinomycetes</taxon>
        <taxon>Streptosporangiales</taxon>
        <taxon>Streptosporangiaceae</taxon>
        <taxon>Microbispora</taxon>
    </lineage>
</organism>
<dbReference type="Proteomes" id="UP000327011">
    <property type="component" value="Unassembled WGS sequence"/>
</dbReference>
<dbReference type="Pfam" id="PF00933">
    <property type="entry name" value="Glyco_hydro_3"/>
    <property type="match status" value="1"/>
</dbReference>
<dbReference type="Gene3D" id="3.20.20.300">
    <property type="entry name" value="Glycoside hydrolase, family 3, N-terminal domain"/>
    <property type="match status" value="1"/>
</dbReference>
<dbReference type="PANTHER" id="PTHR30480">
    <property type="entry name" value="BETA-HEXOSAMINIDASE-RELATED"/>
    <property type="match status" value="1"/>
</dbReference>
<proteinExistence type="inferred from homology"/>
<comment type="caution">
    <text evidence="6">The sequence shown here is derived from an EMBL/GenBank/DDBJ whole genome shotgun (WGS) entry which is preliminary data.</text>
</comment>
<dbReference type="SUPFAM" id="SSF51445">
    <property type="entry name" value="(Trans)glycosidases"/>
    <property type="match status" value="1"/>
</dbReference>
<dbReference type="RefSeq" id="WP_150936923.1">
    <property type="nucleotide sequence ID" value="NZ_VYTZ01000010.1"/>
</dbReference>
<sequence>MSATRDSLPGAADLSTRTGLSTSTGLSASTGDPGLHRLAAGALLISFRGTTAPDWVLRGLEDGLGGVCLFGFNVASGEQVGTLTARLNEAARPVVSLDEEGGDVTRLAYHTGSAYPGNAALGRVDDAGLTERVYHAMAADLARCGVNLDMGPVADVNTADDNPIIGTRSFGPSPDLVARHTVAAVRGLQSAGIAACVKHFPGHGATHQDSHLEIPLVDASLDLLRERELVPFAAAIEAGAKSIMTAHVAVPELTGDLPATLSREALTRLLRRELGYDGVVVSDALDMHAISESVGLAEGAVLSLAAGADLLCLGPLPTPEDVRRMVAHIAAAVTEGRLAAGRLEEAAGRVDRLRDWFARPDASAGDESQVVGLDAARRAVSLTGAAAPLVDPFVVELDTPPTIAVGEVPWGVGPWLPQAEIVRVRPEDADADALLGRARDRSLIVVVKDAHRHPRSRDLVSALLAARPDAVVMEMGLPIWRPGAGAYLATYGAARANAQAAVELLSGGPLAAGL</sequence>
<evidence type="ECO:0000313" key="7">
    <source>
        <dbReference type="Proteomes" id="UP000327011"/>
    </source>
</evidence>
<accession>A0A5J5JY60</accession>
<dbReference type="InterPro" id="IPR019800">
    <property type="entry name" value="Glyco_hydro_3_AS"/>
</dbReference>
<reference evidence="6 7" key="1">
    <citation type="submission" date="2019-09" db="EMBL/GenBank/DDBJ databases">
        <title>Screening of Novel Bioactive Compounds from Soil-Associated.</title>
        <authorList>
            <person name="Gong X."/>
        </authorList>
    </citation>
    <scope>NUCLEOTIDE SEQUENCE [LARGE SCALE GENOMIC DNA]</scope>
    <source>
        <strain evidence="6 7">Gxj-6</strain>
    </source>
</reference>
<comment type="similarity">
    <text evidence="1">Belongs to the glycosyl hydrolase 3 family.</text>
</comment>
<evidence type="ECO:0000256" key="2">
    <source>
        <dbReference type="ARBA" id="ARBA00022801"/>
    </source>
</evidence>
<feature type="region of interest" description="Disordered" evidence="4">
    <location>
        <begin position="1"/>
        <end position="28"/>
    </location>
</feature>
<evidence type="ECO:0000313" key="6">
    <source>
        <dbReference type="EMBL" id="KAA9375717.1"/>
    </source>
</evidence>
<dbReference type="AlphaFoldDB" id="A0A5J5JY60"/>
<dbReference type="InterPro" id="IPR036962">
    <property type="entry name" value="Glyco_hydro_3_N_sf"/>
</dbReference>
<evidence type="ECO:0000259" key="5">
    <source>
        <dbReference type="Pfam" id="PF00933"/>
    </source>
</evidence>
<evidence type="ECO:0000256" key="3">
    <source>
        <dbReference type="ARBA" id="ARBA00023295"/>
    </source>
</evidence>
<keyword evidence="3" id="KW-0326">Glycosidase</keyword>
<feature type="domain" description="Glycoside hydrolase family 3 N-terminal" evidence="5">
    <location>
        <begin position="63"/>
        <end position="353"/>
    </location>
</feature>
<dbReference type="GO" id="GO:0004553">
    <property type="term" value="F:hydrolase activity, hydrolyzing O-glycosyl compounds"/>
    <property type="evidence" value="ECO:0007669"/>
    <property type="project" value="InterPro"/>
</dbReference>
<evidence type="ECO:0000256" key="1">
    <source>
        <dbReference type="ARBA" id="ARBA00005336"/>
    </source>
</evidence>
<name>A0A5J5JY60_9ACTN</name>
<gene>
    <name evidence="6" type="ORF">F5972_26350</name>
</gene>
<feature type="compositionally biased region" description="Low complexity" evidence="4">
    <location>
        <begin position="14"/>
        <end position="28"/>
    </location>
</feature>
<dbReference type="GO" id="GO:0009254">
    <property type="term" value="P:peptidoglycan turnover"/>
    <property type="evidence" value="ECO:0007669"/>
    <property type="project" value="TreeGrafter"/>
</dbReference>
<dbReference type="InterPro" id="IPR050226">
    <property type="entry name" value="NagZ_Beta-hexosaminidase"/>
</dbReference>
<dbReference type="PROSITE" id="PS00775">
    <property type="entry name" value="GLYCOSYL_HYDROL_F3"/>
    <property type="match status" value="1"/>
</dbReference>
<keyword evidence="7" id="KW-1185">Reference proteome</keyword>
<dbReference type="PANTHER" id="PTHR30480:SF16">
    <property type="entry name" value="GLYCOSIDE HYDROLASE FAMILY 3 DOMAIN PROTEIN"/>
    <property type="match status" value="1"/>
</dbReference>
<dbReference type="GO" id="GO:0005975">
    <property type="term" value="P:carbohydrate metabolic process"/>
    <property type="evidence" value="ECO:0007669"/>
    <property type="project" value="InterPro"/>
</dbReference>
<protein>
    <submittedName>
        <fullName evidence="6">Glycoside hydrolase family 3 protein</fullName>
    </submittedName>
</protein>
<dbReference type="InterPro" id="IPR001764">
    <property type="entry name" value="Glyco_hydro_3_N"/>
</dbReference>
<dbReference type="InterPro" id="IPR017853">
    <property type="entry name" value="GH"/>
</dbReference>
<keyword evidence="2 6" id="KW-0378">Hydrolase</keyword>
<evidence type="ECO:0000256" key="4">
    <source>
        <dbReference type="SAM" id="MobiDB-lite"/>
    </source>
</evidence>